<accession>A0A1G7FUB3</accession>
<evidence type="ECO:0000256" key="9">
    <source>
        <dbReference type="SAM" id="Phobius"/>
    </source>
</evidence>
<evidence type="ECO:0000313" key="11">
    <source>
        <dbReference type="EMBL" id="SDE79476.1"/>
    </source>
</evidence>
<feature type="domain" description="PTS EIIC type-3" evidence="10">
    <location>
        <begin position="8"/>
        <end position="410"/>
    </location>
</feature>
<comment type="subcellular location">
    <subcellularLocation>
        <location evidence="1">Cell membrane</location>
        <topology evidence="1">Multi-pass membrane protein</topology>
    </subcellularLocation>
</comment>
<protein>
    <recommendedName>
        <fullName evidence="8">Permease IIC component</fullName>
    </recommendedName>
</protein>
<gene>
    <name evidence="11" type="ORF">SAMN04488542_102152</name>
</gene>
<keyword evidence="3 8" id="KW-1003">Cell membrane</keyword>
<feature type="transmembrane region" description="Helical" evidence="9">
    <location>
        <begin position="139"/>
        <end position="157"/>
    </location>
</feature>
<feature type="transmembrane region" description="Helical" evidence="9">
    <location>
        <begin position="217"/>
        <end position="239"/>
    </location>
</feature>
<dbReference type="STRING" id="670482.SAMN04488542_102152"/>
<evidence type="ECO:0000259" key="10">
    <source>
        <dbReference type="PROSITE" id="PS51105"/>
    </source>
</evidence>
<sequence>MSKVQTFMEEKIAPFAGRIGQIKQLVAIRDGISFIMPLIIIGSVALILNSLPIEASWYLNLMNEGGWAERLGLIVNGTFGLIGLLASFTIAYSLANQYSLDGMSVGVLSLSAYLLSTPNIMSADNAAGLPLALMGSKGLFVAIVIGIVATEIFRFVIKRNLVIKLPDGVPPAVGKSFTALIPGFFIIVFFAAISWILDATGIGSLHDLVQTILGKPLSLLGGTIFGAIIYDLLISVFWLTGIHGGNIMGGIMNPIWMQKMDENRLALQAGQELPNIFTQPFFDIFVHMGGAGTVFALAICLILFSKSQQNKSIGRLSIMPSAFNIGEPLMFGVPVVLNPIMFIPFILAPIAMVILTYFAMATGLVPKTNGVSVPWTMPPLISGYLATGSIRGSIMQVVNLAVSVLIYYPFFRAMDKQFIREENKGEVDQ</sequence>
<dbReference type="InterPro" id="IPR051088">
    <property type="entry name" value="PTS_Sugar-EIIC/EIIB"/>
</dbReference>
<comment type="function">
    <text evidence="8">The phosphoenolpyruvate-dependent sugar phosphotransferase system (PTS), a major carbohydrate active -transport system, catalyzes the phosphorylation of incoming sugar substrates concomitant with their translocation across the cell membrane.</text>
</comment>
<dbReference type="InterPro" id="IPR003352">
    <property type="entry name" value="PTS_EIIC"/>
</dbReference>
<evidence type="ECO:0000256" key="6">
    <source>
        <dbReference type="ARBA" id="ARBA00022989"/>
    </source>
</evidence>
<evidence type="ECO:0000256" key="3">
    <source>
        <dbReference type="ARBA" id="ARBA00022475"/>
    </source>
</evidence>
<dbReference type="Pfam" id="PF02378">
    <property type="entry name" value="PTS_EIIC"/>
    <property type="match status" value="1"/>
</dbReference>
<keyword evidence="4 8" id="KW-0762">Sugar transport</keyword>
<dbReference type="PANTHER" id="PTHR33989">
    <property type="match status" value="1"/>
</dbReference>
<dbReference type="Proteomes" id="UP000198972">
    <property type="component" value="Unassembled WGS sequence"/>
</dbReference>
<feature type="transmembrane region" description="Helical" evidence="9">
    <location>
        <begin position="284"/>
        <end position="305"/>
    </location>
</feature>
<dbReference type="RefSeq" id="WP_091226688.1">
    <property type="nucleotide sequence ID" value="NZ_FNBG01000002.1"/>
</dbReference>
<keyword evidence="2 8" id="KW-0813">Transport</keyword>
<dbReference type="PIRSF" id="PIRSF006351">
    <property type="entry name" value="PTS_EIIC-Cellobiose"/>
    <property type="match status" value="1"/>
</dbReference>
<evidence type="ECO:0000313" key="12">
    <source>
        <dbReference type="Proteomes" id="UP000198972"/>
    </source>
</evidence>
<dbReference type="InterPro" id="IPR004796">
    <property type="entry name" value="PTS_IIC_cello"/>
</dbReference>
<dbReference type="GO" id="GO:0005886">
    <property type="term" value="C:plasma membrane"/>
    <property type="evidence" value="ECO:0007669"/>
    <property type="project" value="UniProtKB-SubCell"/>
</dbReference>
<feature type="transmembrane region" description="Helical" evidence="9">
    <location>
        <begin position="381"/>
        <end position="410"/>
    </location>
</feature>
<evidence type="ECO:0000256" key="8">
    <source>
        <dbReference type="PIRNR" id="PIRNR006351"/>
    </source>
</evidence>
<feature type="transmembrane region" description="Helical" evidence="9">
    <location>
        <begin position="177"/>
        <end position="197"/>
    </location>
</feature>
<name>A0A1G7FUB3_9BACL</name>
<proteinExistence type="predicted"/>
<feature type="transmembrane region" description="Helical" evidence="9">
    <location>
        <begin position="71"/>
        <end position="94"/>
    </location>
</feature>
<dbReference type="NCBIfam" id="TIGR00410">
    <property type="entry name" value="lacE"/>
    <property type="match status" value="1"/>
</dbReference>
<dbReference type="NCBIfam" id="TIGR00359">
    <property type="entry name" value="cello_pts_IIC"/>
    <property type="match status" value="1"/>
</dbReference>
<reference evidence="11 12" key="1">
    <citation type="submission" date="2016-10" db="EMBL/GenBank/DDBJ databases">
        <authorList>
            <person name="de Groot N.N."/>
        </authorList>
    </citation>
    <scope>NUCLEOTIDE SEQUENCE [LARGE SCALE GENOMIC DNA]</scope>
    <source>
        <strain evidence="11 12">DSM 28129</strain>
    </source>
</reference>
<dbReference type="GO" id="GO:0009401">
    <property type="term" value="P:phosphoenolpyruvate-dependent sugar phosphotransferase system"/>
    <property type="evidence" value="ECO:0007669"/>
    <property type="project" value="InterPro"/>
</dbReference>
<dbReference type="EMBL" id="FNBG01000002">
    <property type="protein sequence ID" value="SDE79476.1"/>
    <property type="molecule type" value="Genomic_DNA"/>
</dbReference>
<keyword evidence="5 9" id="KW-0812">Transmembrane</keyword>
<feature type="transmembrane region" description="Helical" evidence="9">
    <location>
        <begin position="340"/>
        <end position="361"/>
    </location>
</feature>
<evidence type="ECO:0000256" key="5">
    <source>
        <dbReference type="ARBA" id="ARBA00022692"/>
    </source>
</evidence>
<evidence type="ECO:0000256" key="7">
    <source>
        <dbReference type="ARBA" id="ARBA00023136"/>
    </source>
</evidence>
<feature type="transmembrane region" description="Helical" evidence="9">
    <location>
        <begin position="31"/>
        <end position="51"/>
    </location>
</feature>
<dbReference type="AlphaFoldDB" id="A0A1G7FUB3"/>
<dbReference type="GO" id="GO:1901264">
    <property type="term" value="P:carbohydrate derivative transport"/>
    <property type="evidence" value="ECO:0007669"/>
    <property type="project" value="TreeGrafter"/>
</dbReference>
<dbReference type="InterPro" id="IPR004501">
    <property type="entry name" value="PTS_EIIC_3"/>
</dbReference>
<keyword evidence="12" id="KW-1185">Reference proteome</keyword>
<evidence type="ECO:0000256" key="4">
    <source>
        <dbReference type="ARBA" id="ARBA00022597"/>
    </source>
</evidence>
<dbReference type="OrthoDB" id="1641940at2"/>
<evidence type="ECO:0000256" key="1">
    <source>
        <dbReference type="ARBA" id="ARBA00004651"/>
    </source>
</evidence>
<keyword evidence="7 8" id="KW-0472">Membrane</keyword>
<dbReference type="PANTHER" id="PTHR33989:SF11">
    <property type="entry name" value="LICHENAN PERMEASE IIC COMPONENT"/>
    <property type="match status" value="1"/>
</dbReference>
<organism evidence="11 12">
    <name type="scientific">Fontibacillus panacisegetis</name>
    <dbReference type="NCBI Taxonomy" id="670482"/>
    <lineage>
        <taxon>Bacteria</taxon>
        <taxon>Bacillati</taxon>
        <taxon>Bacillota</taxon>
        <taxon>Bacilli</taxon>
        <taxon>Bacillales</taxon>
        <taxon>Paenibacillaceae</taxon>
        <taxon>Fontibacillus</taxon>
    </lineage>
</organism>
<dbReference type="GO" id="GO:0008982">
    <property type="term" value="F:protein-N(PI)-phosphohistidine-sugar phosphotransferase activity"/>
    <property type="evidence" value="ECO:0007669"/>
    <property type="project" value="UniProtKB-UniRule"/>
</dbReference>
<keyword evidence="6 9" id="KW-1133">Transmembrane helix</keyword>
<dbReference type="PROSITE" id="PS51105">
    <property type="entry name" value="PTS_EIIC_TYPE_3"/>
    <property type="match status" value="1"/>
</dbReference>
<evidence type="ECO:0000256" key="2">
    <source>
        <dbReference type="ARBA" id="ARBA00022448"/>
    </source>
</evidence>